<sequence>MKLLLLSLAAFAAASAAAHDCYRQDYTPPCPPGKMCTQALVPGVACPWKCGKPVPEECRPRCRPCPGDICTERCVCESLCPASDAEGKA</sequence>
<feature type="signal peptide" evidence="1">
    <location>
        <begin position="1"/>
        <end position="18"/>
    </location>
</feature>
<evidence type="ECO:0008006" key="4">
    <source>
        <dbReference type="Google" id="ProtNLM"/>
    </source>
</evidence>
<feature type="chain" id="PRO_5007882038" description="TIL domain-containing protein" evidence="1">
    <location>
        <begin position="19"/>
        <end position="89"/>
    </location>
</feature>
<comment type="caution">
    <text evidence="2">The sequence shown here is derived from an EMBL/GenBank/DDBJ whole genome shotgun (WGS) entry which is preliminary data.</text>
</comment>
<evidence type="ECO:0000256" key="1">
    <source>
        <dbReference type="SAM" id="SignalP"/>
    </source>
</evidence>
<keyword evidence="3" id="KW-1185">Reference proteome</keyword>
<evidence type="ECO:0000313" key="3">
    <source>
        <dbReference type="Proteomes" id="UP000243498"/>
    </source>
</evidence>
<gene>
    <name evidence="2" type="ORF">NOR_08091</name>
</gene>
<dbReference type="EMBL" id="AZHC01000044">
    <property type="protein sequence ID" value="OAA35168.1"/>
    <property type="molecule type" value="Genomic_DNA"/>
</dbReference>
<name>A0A166WWB9_METRR</name>
<keyword evidence="1" id="KW-0732">Signal</keyword>
<dbReference type="OrthoDB" id="5586352at2759"/>
<protein>
    <recommendedName>
        <fullName evidence="4">TIL domain-containing protein</fullName>
    </recommendedName>
</protein>
<dbReference type="Proteomes" id="UP000243498">
    <property type="component" value="Unassembled WGS sequence"/>
</dbReference>
<dbReference type="AlphaFoldDB" id="A0A166WWB9"/>
<proteinExistence type="predicted"/>
<evidence type="ECO:0000313" key="2">
    <source>
        <dbReference type="EMBL" id="OAA35168.1"/>
    </source>
</evidence>
<reference evidence="2 3" key="1">
    <citation type="journal article" date="2016" name="Genome Biol. Evol.">
        <title>Divergent and convergent evolution of fungal pathogenicity.</title>
        <authorList>
            <person name="Shang Y."/>
            <person name="Xiao G."/>
            <person name="Zheng P."/>
            <person name="Cen K."/>
            <person name="Zhan S."/>
            <person name="Wang C."/>
        </authorList>
    </citation>
    <scope>NUCLEOTIDE SEQUENCE [LARGE SCALE GENOMIC DNA]</scope>
    <source>
        <strain evidence="2 3">RCEF 4871</strain>
    </source>
</reference>
<organism evidence="2 3">
    <name type="scientific">Metarhizium rileyi (strain RCEF 4871)</name>
    <name type="common">Nomuraea rileyi</name>
    <dbReference type="NCBI Taxonomy" id="1649241"/>
    <lineage>
        <taxon>Eukaryota</taxon>
        <taxon>Fungi</taxon>
        <taxon>Dikarya</taxon>
        <taxon>Ascomycota</taxon>
        <taxon>Pezizomycotina</taxon>
        <taxon>Sordariomycetes</taxon>
        <taxon>Hypocreomycetidae</taxon>
        <taxon>Hypocreales</taxon>
        <taxon>Clavicipitaceae</taxon>
        <taxon>Metarhizium</taxon>
    </lineage>
</organism>
<accession>A0A166WWB9</accession>